<dbReference type="Pfam" id="PF00230">
    <property type="entry name" value="MIP"/>
    <property type="match status" value="1"/>
</dbReference>
<feature type="transmembrane region" description="Helical" evidence="6">
    <location>
        <begin position="46"/>
        <end position="67"/>
    </location>
</feature>
<keyword evidence="5 6" id="KW-0472">Membrane</keyword>
<dbReference type="GO" id="GO:0016020">
    <property type="term" value="C:membrane"/>
    <property type="evidence" value="ECO:0007669"/>
    <property type="project" value="UniProtKB-SubCell"/>
</dbReference>
<comment type="subcellular location">
    <subcellularLocation>
        <location evidence="1">Membrane</location>
        <topology evidence="1">Multi-pass membrane protein</topology>
    </subcellularLocation>
</comment>
<feature type="transmembrane region" description="Helical" evidence="6">
    <location>
        <begin position="165"/>
        <end position="185"/>
    </location>
</feature>
<evidence type="ECO:0000256" key="6">
    <source>
        <dbReference type="SAM" id="Phobius"/>
    </source>
</evidence>
<dbReference type="PRINTS" id="PR00783">
    <property type="entry name" value="MINTRINSICP"/>
</dbReference>
<dbReference type="PROSITE" id="PS00221">
    <property type="entry name" value="MIP"/>
    <property type="match status" value="1"/>
</dbReference>
<feature type="transmembrane region" description="Helical" evidence="6">
    <location>
        <begin position="205"/>
        <end position="225"/>
    </location>
</feature>
<reference evidence="8" key="1">
    <citation type="submission" date="2016-12" db="EMBL/GenBank/DDBJ databases">
        <authorList>
            <person name="Herbold C."/>
        </authorList>
    </citation>
    <scope>NUCLEOTIDE SEQUENCE [LARGE SCALE GENOMIC DNA]</scope>
</reference>
<dbReference type="RefSeq" id="WP_320410676.1">
    <property type="nucleotide sequence ID" value="NZ_FRFC01000004.1"/>
</dbReference>
<keyword evidence="8" id="KW-1185">Reference proteome</keyword>
<keyword evidence="3 6" id="KW-0812">Transmembrane</keyword>
<dbReference type="PANTHER" id="PTHR45724:SF13">
    <property type="entry name" value="AQUAPORIN NIP1-1-RELATED"/>
    <property type="match status" value="1"/>
</dbReference>
<feature type="transmembrane region" description="Helical" evidence="6">
    <location>
        <begin position="130"/>
        <end position="153"/>
    </location>
</feature>
<organism evidence="7 8">
    <name type="scientific">Nitrosotalea sinensis</name>
    <dbReference type="NCBI Taxonomy" id="1499975"/>
    <lineage>
        <taxon>Archaea</taxon>
        <taxon>Nitrososphaerota</taxon>
        <taxon>Nitrososphaeria</taxon>
        <taxon>Nitrosotaleales</taxon>
        <taxon>Nitrosotaleaceae</taxon>
        <taxon>Nitrosotalea</taxon>
    </lineage>
</organism>
<keyword evidence="2" id="KW-0813">Transport</keyword>
<evidence type="ECO:0000256" key="2">
    <source>
        <dbReference type="ARBA" id="ARBA00022448"/>
    </source>
</evidence>
<dbReference type="Proteomes" id="UP000232412">
    <property type="component" value="Unassembled WGS sequence"/>
</dbReference>
<dbReference type="InterPro" id="IPR034294">
    <property type="entry name" value="Aquaporin_transptr"/>
</dbReference>
<dbReference type="InterPro" id="IPR000425">
    <property type="entry name" value="MIP"/>
</dbReference>
<evidence type="ECO:0000256" key="1">
    <source>
        <dbReference type="ARBA" id="ARBA00004141"/>
    </source>
</evidence>
<name>A0A2H1EI26_9ARCH</name>
<dbReference type="InterPro" id="IPR022357">
    <property type="entry name" value="MIP_CS"/>
</dbReference>
<dbReference type="Gene3D" id="1.20.1080.10">
    <property type="entry name" value="Glycerol uptake facilitator protein"/>
    <property type="match status" value="1"/>
</dbReference>
<keyword evidence="4 6" id="KW-1133">Transmembrane helix</keyword>
<evidence type="ECO:0000256" key="3">
    <source>
        <dbReference type="ARBA" id="ARBA00022692"/>
    </source>
</evidence>
<feature type="transmembrane region" description="Helical" evidence="6">
    <location>
        <begin position="20"/>
        <end position="40"/>
    </location>
</feature>
<proteinExistence type="predicted"/>
<dbReference type="PANTHER" id="PTHR45724">
    <property type="entry name" value="AQUAPORIN NIP2-1"/>
    <property type="match status" value="1"/>
</dbReference>
<dbReference type="InterPro" id="IPR023271">
    <property type="entry name" value="Aquaporin-like"/>
</dbReference>
<protein>
    <submittedName>
        <fullName evidence="7">Major intrinsic protein</fullName>
    </submittedName>
</protein>
<sequence>MLQKLNLINRLTSNQKRFFAELLGTFVIVVFATGSVVLDVRYAGKFGLWFVALAPAVAVALMVYLFAKISMAHFNPAVTVGFLITRHTPRHLFPLYLGAEIIGAILGSLFVKYIIGADANLGANAPDYHYPIPLIIGVEVLATALLMSMILLVVHKKGFRGFGSIMIGCMVGLDIFFLAFVSGASMNPARSLAPALVSGYVNDLWLYWTATFVGSSIAAVSYRFLTHNIGHTGK</sequence>
<dbReference type="AlphaFoldDB" id="A0A2H1EI26"/>
<accession>A0A2H1EI26</accession>
<evidence type="ECO:0000256" key="5">
    <source>
        <dbReference type="ARBA" id="ARBA00023136"/>
    </source>
</evidence>
<feature type="transmembrane region" description="Helical" evidence="6">
    <location>
        <begin position="93"/>
        <end position="115"/>
    </location>
</feature>
<dbReference type="GO" id="GO:0015267">
    <property type="term" value="F:channel activity"/>
    <property type="evidence" value="ECO:0007669"/>
    <property type="project" value="InterPro"/>
</dbReference>
<evidence type="ECO:0000256" key="4">
    <source>
        <dbReference type="ARBA" id="ARBA00022989"/>
    </source>
</evidence>
<evidence type="ECO:0000313" key="7">
    <source>
        <dbReference type="EMBL" id="SHO46562.1"/>
    </source>
</evidence>
<evidence type="ECO:0000313" key="8">
    <source>
        <dbReference type="Proteomes" id="UP000232412"/>
    </source>
</evidence>
<dbReference type="SUPFAM" id="SSF81338">
    <property type="entry name" value="Aquaporin-like"/>
    <property type="match status" value="1"/>
</dbReference>
<gene>
    <name evidence="7" type="ORF">NSIN_30191</name>
</gene>
<dbReference type="EMBL" id="FRFC01000004">
    <property type="protein sequence ID" value="SHO46562.1"/>
    <property type="molecule type" value="Genomic_DNA"/>
</dbReference>